<proteinExistence type="inferred from homology"/>
<dbReference type="RefSeq" id="WP_250861304.1">
    <property type="nucleotide sequence ID" value="NZ_JAGSOJ010000005.1"/>
</dbReference>
<evidence type="ECO:0000259" key="8">
    <source>
        <dbReference type="Pfam" id="PF02163"/>
    </source>
</evidence>
<feature type="domain" description="Peptidase M50" evidence="8">
    <location>
        <begin position="11"/>
        <end position="155"/>
    </location>
</feature>
<dbReference type="Proteomes" id="UP001056429">
    <property type="component" value="Unassembled WGS sequence"/>
</dbReference>
<evidence type="ECO:0000256" key="6">
    <source>
        <dbReference type="ARBA" id="ARBA00023136"/>
    </source>
</evidence>
<keyword evidence="6 7" id="KW-0472">Membrane</keyword>
<evidence type="ECO:0000256" key="2">
    <source>
        <dbReference type="ARBA" id="ARBA00004141"/>
    </source>
</evidence>
<comment type="subcellular location">
    <subcellularLocation>
        <location evidence="2">Membrane</location>
        <topology evidence="2">Multi-pass membrane protein</topology>
    </subcellularLocation>
</comment>
<evidence type="ECO:0000256" key="4">
    <source>
        <dbReference type="ARBA" id="ARBA00022692"/>
    </source>
</evidence>
<feature type="transmembrane region" description="Helical" evidence="7">
    <location>
        <begin position="114"/>
        <end position="139"/>
    </location>
</feature>
<accession>A0A9J6P5P1</accession>
<comment type="similarity">
    <text evidence="3">Belongs to the peptidase M50B family.</text>
</comment>
<evidence type="ECO:0000313" key="10">
    <source>
        <dbReference type="Proteomes" id="UP001056429"/>
    </source>
</evidence>
<dbReference type="Pfam" id="PF02163">
    <property type="entry name" value="Peptidase_M50"/>
    <property type="match status" value="1"/>
</dbReference>
<name>A0A9J6P5P1_9CLOT</name>
<dbReference type="InterPro" id="IPR008915">
    <property type="entry name" value="Peptidase_M50"/>
</dbReference>
<comment type="cofactor">
    <cofactor evidence="1">
        <name>Zn(2+)</name>
        <dbReference type="ChEBI" id="CHEBI:29105"/>
    </cofactor>
</comment>
<dbReference type="CDD" id="cd05709">
    <property type="entry name" value="S2P-M50"/>
    <property type="match status" value="1"/>
</dbReference>
<evidence type="ECO:0000256" key="7">
    <source>
        <dbReference type="SAM" id="Phobius"/>
    </source>
</evidence>
<reference evidence="9" key="2">
    <citation type="submission" date="2021-04" db="EMBL/GenBank/DDBJ databases">
        <authorList>
            <person name="Dong X."/>
        </authorList>
    </citation>
    <scope>NUCLEOTIDE SEQUENCE</scope>
    <source>
        <strain evidence="9">ZWT</strain>
    </source>
</reference>
<dbReference type="AlphaFoldDB" id="A0A9J6P5P1"/>
<keyword evidence="5 7" id="KW-1133">Transmembrane helix</keyword>
<evidence type="ECO:0000256" key="3">
    <source>
        <dbReference type="ARBA" id="ARBA00007931"/>
    </source>
</evidence>
<evidence type="ECO:0000313" key="9">
    <source>
        <dbReference type="EMBL" id="MCM1992138.1"/>
    </source>
</evidence>
<dbReference type="EMBL" id="JAGSOJ010000005">
    <property type="protein sequence ID" value="MCM1992138.1"/>
    <property type="molecule type" value="Genomic_DNA"/>
</dbReference>
<feature type="transmembrane region" description="Helical" evidence="7">
    <location>
        <begin position="6"/>
        <end position="31"/>
    </location>
</feature>
<keyword evidence="10" id="KW-1185">Reference proteome</keyword>
<protein>
    <submittedName>
        <fullName evidence="9">M50 family metallopeptidase</fullName>
    </submittedName>
</protein>
<gene>
    <name evidence="9" type="ORF">KDK92_20650</name>
</gene>
<sequence length="239" mass="27477">MKIILYIMQSLLCYFIVVTIHELGHIIVGILSGFRFELFVLGPFGLKRDDNGKIIFYLEKNKAMWGGCTATVPVNDNKDNFKKFAKVLIGGPLSSLVFGITMLCLFVFKPYFFVLMLGVVAISISVATLIPVRAGCFYTDGGRWLRIKRNGYDAKVEIAIFNFIQSYYINKNYSKLTITDTQLLIQDKDFRNQYMGHYFAYCYYNDNNDKNNSDIKLKAMKELENNVPKNFVKLYSADK</sequence>
<feature type="transmembrane region" description="Helical" evidence="7">
    <location>
        <begin position="87"/>
        <end position="108"/>
    </location>
</feature>
<dbReference type="GO" id="GO:0006508">
    <property type="term" value="P:proteolysis"/>
    <property type="evidence" value="ECO:0007669"/>
    <property type="project" value="InterPro"/>
</dbReference>
<evidence type="ECO:0000256" key="1">
    <source>
        <dbReference type="ARBA" id="ARBA00001947"/>
    </source>
</evidence>
<evidence type="ECO:0000256" key="5">
    <source>
        <dbReference type="ARBA" id="ARBA00022989"/>
    </source>
</evidence>
<comment type="caution">
    <text evidence="9">The sequence shown here is derived from an EMBL/GenBank/DDBJ whole genome shotgun (WGS) entry which is preliminary data.</text>
</comment>
<keyword evidence="4 7" id="KW-0812">Transmembrane</keyword>
<organism evidence="9 10">
    <name type="scientific">Oceanirhabdus seepicola</name>
    <dbReference type="NCBI Taxonomy" id="2828781"/>
    <lineage>
        <taxon>Bacteria</taxon>
        <taxon>Bacillati</taxon>
        <taxon>Bacillota</taxon>
        <taxon>Clostridia</taxon>
        <taxon>Eubacteriales</taxon>
        <taxon>Clostridiaceae</taxon>
        <taxon>Oceanirhabdus</taxon>
    </lineage>
</organism>
<dbReference type="GO" id="GO:0016020">
    <property type="term" value="C:membrane"/>
    <property type="evidence" value="ECO:0007669"/>
    <property type="project" value="UniProtKB-SubCell"/>
</dbReference>
<reference evidence="9" key="1">
    <citation type="journal article" date="2021" name="mSystems">
        <title>Bacteria and Archaea Synergistically Convert Glycine Betaine to Biogenic Methane in the Formosa Cold Seep of the South China Sea.</title>
        <authorList>
            <person name="Li L."/>
            <person name="Zhang W."/>
            <person name="Zhang S."/>
            <person name="Song L."/>
            <person name="Sun Q."/>
            <person name="Zhang H."/>
            <person name="Xiang H."/>
            <person name="Dong X."/>
        </authorList>
    </citation>
    <scope>NUCLEOTIDE SEQUENCE</scope>
    <source>
        <strain evidence="9">ZWT</strain>
    </source>
</reference>